<comment type="caution">
    <text evidence="4">The sequence shown here is derived from an EMBL/GenBank/DDBJ whole genome shotgun (WGS) entry which is preliminary data.</text>
</comment>
<proteinExistence type="predicted"/>
<dbReference type="Pfam" id="PF03190">
    <property type="entry name" value="Thioredox_DsbH"/>
    <property type="match status" value="1"/>
</dbReference>
<sequence length="763" mass="85901">MPISKAMKLAGLFIFVICISFQVNADAVFKRPPSLPEREKTQFDQWNKAAKRKNEDKVFSKAEGKYLNALVNSSSPYLRQHAKNPVNWKPWRSKYLEQAKAENKLIFLSIGYSTCHWCHTMAKESFSDAEVAKAVNSSYIAIKIDREELPQIDRYYASLLEAVKGSAGWPITAIINSEGLPIYIDSYLPKDKLINLLTRVDTTWKNNPEFLLATARTISELVAPPETEGGNHADIDTAELLNSSKNKILTALDSEFGGLKGEVKFPQETLLLYLLDELRRSAAPDLEKLLLVQLNNMMNGGIRDHVDGGFHRYSTDKEWIVPHYEKMLYNQALMAQVYLEAWQVLYDEDYQFIATETLDFAIEHLYQAGEGFYSALDADFKGEEGGFYLWAEADIEDALEVEGISYYSFKPADNKSNRKMGVLSKPEYRSPEISKALNKLSQKRHARGDLHRDDKVITSWNGLMIHSLAMASRELNREDYLKIAQSVGDALWVSRFDTKTGKLFRTSDTSQELFSLEDYAYLSRGYVGLYDVTQNPKWLDRAKTIYYSAKAYSSPPQLTKATELGPSASPSLADGELMSPIVILQEVELALKNRTLDPKLFKPSVSILNQIKSRASESTIGHISSLTHLNNGLHGSSGNVRYFANGMGRFSIVCAKKIDNACASLALEFTLNDGWHINSNTPLQDYLKPTIVESSSVLTVEYPEPITQTLGFQREPLSLFAGEFSIVITKKPNEETHKTKVNLPLQACNDEICLLPEKSVVIF</sequence>
<organism evidence="4 5">
    <name type="scientific">Gilvimarinus gilvus</name>
    <dbReference type="NCBI Taxonomy" id="3058038"/>
    <lineage>
        <taxon>Bacteria</taxon>
        <taxon>Pseudomonadati</taxon>
        <taxon>Pseudomonadota</taxon>
        <taxon>Gammaproteobacteria</taxon>
        <taxon>Cellvibrionales</taxon>
        <taxon>Cellvibrionaceae</taxon>
        <taxon>Gilvimarinus</taxon>
    </lineage>
</organism>
<dbReference type="SUPFAM" id="SSF52833">
    <property type="entry name" value="Thioredoxin-like"/>
    <property type="match status" value="1"/>
</dbReference>
<dbReference type="EMBL" id="JAXAFO010000008">
    <property type="protein sequence ID" value="MDX6849001.1"/>
    <property type="molecule type" value="Genomic_DNA"/>
</dbReference>
<accession>A0ABU4RVV0</accession>
<reference evidence="4 5" key="1">
    <citation type="submission" date="2023-11" db="EMBL/GenBank/DDBJ databases">
        <title>Gilvimarinus fulvus sp. nov., isolated from the surface of Kelp.</title>
        <authorList>
            <person name="Sun Y.Y."/>
            <person name="Gong Y."/>
            <person name="Du Z.J."/>
        </authorList>
    </citation>
    <scope>NUCLEOTIDE SEQUENCE [LARGE SCALE GENOMIC DNA]</scope>
    <source>
        <strain evidence="4 5">SDUM040013</strain>
    </source>
</reference>
<evidence type="ECO:0000256" key="1">
    <source>
        <dbReference type="SAM" id="SignalP"/>
    </source>
</evidence>
<dbReference type="Gene3D" id="1.50.10.10">
    <property type="match status" value="1"/>
</dbReference>
<gene>
    <name evidence="4" type="ORF">SCD92_06490</name>
</gene>
<name>A0ABU4RVV0_9GAMM</name>
<dbReference type="PANTHER" id="PTHR42899:SF1">
    <property type="entry name" value="SPERMATOGENESIS-ASSOCIATED PROTEIN 20"/>
    <property type="match status" value="1"/>
</dbReference>
<evidence type="ECO:0000259" key="3">
    <source>
        <dbReference type="Pfam" id="PF11412"/>
    </source>
</evidence>
<dbReference type="Pfam" id="PF11412">
    <property type="entry name" value="DsbD_N"/>
    <property type="match status" value="1"/>
</dbReference>
<feature type="signal peptide" evidence="1">
    <location>
        <begin position="1"/>
        <end position="25"/>
    </location>
</feature>
<dbReference type="SUPFAM" id="SSF48208">
    <property type="entry name" value="Six-hairpin glycosidases"/>
    <property type="match status" value="1"/>
</dbReference>
<keyword evidence="1" id="KW-0732">Signal</keyword>
<dbReference type="InterPro" id="IPR024705">
    <property type="entry name" value="Ssp411"/>
</dbReference>
<dbReference type="RefSeq" id="WP_319835069.1">
    <property type="nucleotide sequence ID" value="NZ_JAXAFO010000008.1"/>
</dbReference>
<keyword evidence="5" id="KW-1185">Reference proteome</keyword>
<feature type="domain" description="Spermatogenesis-associated protein 20-like TRX" evidence="2">
    <location>
        <begin position="68"/>
        <end position="220"/>
    </location>
</feature>
<evidence type="ECO:0000313" key="4">
    <source>
        <dbReference type="EMBL" id="MDX6849001.1"/>
    </source>
</evidence>
<feature type="domain" description="Thiol:disulfide interchange protein DsbD N-terminal" evidence="3">
    <location>
        <begin position="663"/>
        <end position="761"/>
    </location>
</feature>
<evidence type="ECO:0000313" key="5">
    <source>
        <dbReference type="Proteomes" id="UP001273505"/>
    </source>
</evidence>
<protein>
    <submittedName>
        <fullName evidence="4">DUF255 domain-containing protein</fullName>
    </submittedName>
</protein>
<dbReference type="InterPro" id="IPR004879">
    <property type="entry name" value="Ssp411-like_TRX"/>
</dbReference>
<evidence type="ECO:0000259" key="2">
    <source>
        <dbReference type="Pfam" id="PF03190"/>
    </source>
</evidence>
<dbReference type="InterPro" id="IPR036249">
    <property type="entry name" value="Thioredoxin-like_sf"/>
</dbReference>
<dbReference type="InterPro" id="IPR008928">
    <property type="entry name" value="6-hairpin_glycosidase_sf"/>
</dbReference>
<dbReference type="Gene3D" id="3.40.30.10">
    <property type="entry name" value="Glutaredoxin"/>
    <property type="match status" value="1"/>
</dbReference>
<dbReference type="InterPro" id="IPR028250">
    <property type="entry name" value="DsbDN"/>
</dbReference>
<dbReference type="PANTHER" id="PTHR42899">
    <property type="entry name" value="SPERMATOGENESIS-ASSOCIATED PROTEIN 20"/>
    <property type="match status" value="1"/>
</dbReference>
<feature type="chain" id="PRO_5046865832" evidence="1">
    <location>
        <begin position="26"/>
        <end position="763"/>
    </location>
</feature>
<dbReference type="Proteomes" id="UP001273505">
    <property type="component" value="Unassembled WGS sequence"/>
</dbReference>
<dbReference type="InterPro" id="IPR012341">
    <property type="entry name" value="6hp_glycosidase-like_sf"/>
</dbReference>